<reference evidence="2 3" key="1">
    <citation type="submission" date="2020-03" db="EMBL/GenBank/DDBJ databases">
        <title>Soil Listeria distribution.</title>
        <authorList>
            <person name="Liao J."/>
            <person name="Wiedmann M."/>
        </authorList>
    </citation>
    <scope>NUCLEOTIDE SEQUENCE [LARGE SCALE GENOMIC DNA]</scope>
    <source>
        <strain evidence="2 3">FSL L7-1507</strain>
    </source>
</reference>
<name>A0A841ZLW5_9LIST</name>
<dbReference type="Proteomes" id="UP000559885">
    <property type="component" value="Unassembled WGS sequence"/>
</dbReference>
<dbReference type="InterPro" id="IPR036390">
    <property type="entry name" value="WH_DNA-bd_sf"/>
</dbReference>
<dbReference type="RefSeq" id="WP_185373718.1">
    <property type="nucleotide sequence ID" value="NZ_JAARRM010000002.1"/>
</dbReference>
<dbReference type="InterPro" id="IPR012318">
    <property type="entry name" value="HTH_CRP"/>
</dbReference>
<evidence type="ECO:0000313" key="2">
    <source>
        <dbReference type="EMBL" id="MBC1521669.1"/>
    </source>
</evidence>
<dbReference type="InterPro" id="IPR014710">
    <property type="entry name" value="RmlC-like_jellyroll"/>
</dbReference>
<organism evidence="2 3">
    <name type="scientific">Listeria aquatica</name>
    <dbReference type="NCBI Taxonomy" id="1494960"/>
    <lineage>
        <taxon>Bacteria</taxon>
        <taxon>Bacillati</taxon>
        <taxon>Bacillota</taxon>
        <taxon>Bacilli</taxon>
        <taxon>Bacillales</taxon>
        <taxon>Listeriaceae</taxon>
        <taxon>Listeria</taxon>
    </lineage>
</organism>
<sequence>MEYLDYYRILKKDKFIENMVRQELTGKKRHFQKGDRIPLEKDRILLIDRGALILCNESTFLRCFKMDDYIYTIDPQNNQIGETVLEAAEQTTLREYDAREFLNYLEQKHLLSNFFLQELGKAQKWSYSQTKRVLISAEERVASVLQELVEQFGKEVANGIVILPKWIKIVTLAKLSGCSRNMASRSIQHLKDKDIITQENMPWQINYKALANLYN</sequence>
<feature type="domain" description="HTH crp-type" evidence="1">
    <location>
        <begin position="135"/>
        <end position="209"/>
    </location>
</feature>
<dbReference type="SUPFAM" id="SSF46785">
    <property type="entry name" value="Winged helix' DNA-binding domain"/>
    <property type="match status" value="1"/>
</dbReference>
<dbReference type="GO" id="GO:0006355">
    <property type="term" value="P:regulation of DNA-templated transcription"/>
    <property type="evidence" value="ECO:0007669"/>
    <property type="project" value="InterPro"/>
</dbReference>
<dbReference type="AlphaFoldDB" id="A0A841ZLW5"/>
<accession>A0A841ZLW5</accession>
<comment type="caution">
    <text evidence="2">The sequence shown here is derived from an EMBL/GenBank/DDBJ whole genome shotgun (WGS) entry which is preliminary data.</text>
</comment>
<evidence type="ECO:0000259" key="1">
    <source>
        <dbReference type="PROSITE" id="PS51063"/>
    </source>
</evidence>
<evidence type="ECO:0000313" key="3">
    <source>
        <dbReference type="Proteomes" id="UP000559885"/>
    </source>
</evidence>
<proteinExistence type="predicted"/>
<dbReference type="Gene3D" id="2.60.120.10">
    <property type="entry name" value="Jelly Rolls"/>
    <property type="match status" value="1"/>
</dbReference>
<protein>
    <submittedName>
        <fullName evidence="2">Crp/Fnr family transcriptional regulator</fullName>
    </submittedName>
</protein>
<dbReference type="GO" id="GO:0003677">
    <property type="term" value="F:DNA binding"/>
    <property type="evidence" value="ECO:0007669"/>
    <property type="project" value="InterPro"/>
</dbReference>
<dbReference type="PROSITE" id="PS51063">
    <property type="entry name" value="HTH_CRP_2"/>
    <property type="match status" value="1"/>
</dbReference>
<gene>
    <name evidence="2" type="ORF">HB912_08415</name>
</gene>
<dbReference type="EMBL" id="JAARRM010000002">
    <property type="protein sequence ID" value="MBC1521669.1"/>
    <property type="molecule type" value="Genomic_DNA"/>
</dbReference>